<dbReference type="Pfam" id="PF00563">
    <property type="entry name" value="EAL"/>
    <property type="match status" value="1"/>
</dbReference>
<keyword evidence="1" id="KW-1133">Transmembrane helix</keyword>
<dbReference type="InterPro" id="IPR001633">
    <property type="entry name" value="EAL_dom"/>
</dbReference>
<dbReference type="AlphaFoldDB" id="A0A3B0TRH1"/>
<name>A0A3B0TRH1_9ZZZZ</name>
<feature type="transmembrane region" description="Helical" evidence="1">
    <location>
        <begin position="6"/>
        <end position="27"/>
    </location>
</feature>
<keyword evidence="1" id="KW-0472">Membrane</keyword>
<dbReference type="CDD" id="cd01948">
    <property type="entry name" value="EAL"/>
    <property type="match status" value="1"/>
</dbReference>
<reference evidence="3" key="1">
    <citation type="submission" date="2018-06" db="EMBL/GenBank/DDBJ databases">
        <authorList>
            <person name="Zhirakovskaya E."/>
        </authorList>
    </citation>
    <scope>NUCLEOTIDE SEQUENCE</scope>
</reference>
<evidence type="ECO:0000256" key="1">
    <source>
        <dbReference type="SAM" id="Phobius"/>
    </source>
</evidence>
<accession>A0A3B0TRH1</accession>
<evidence type="ECO:0000259" key="2">
    <source>
        <dbReference type="PROSITE" id="PS50883"/>
    </source>
</evidence>
<dbReference type="PANTHER" id="PTHR33121">
    <property type="entry name" value="CYCLIC DI-GMP PHOSPHODIESTERASE PDEF"/>
    <property type="match status" value="1"/>
</dbReference>
<dbReference type="InterPro" id="IPR050706">
    <property type="entry name" value="Cyclic-di-GMP_PDE-like"/>
</dbReference>
<keyword evidence="1" id="KW-0812">Transmembrane</keyword>
<protein>
    <recommendedName>
        <fullName evidence="2">EAL domain-containing protein</fullName>
    </recommendedName>
</protein>
<dbReference type="GO" id="GO:0071111">
    <property type="term" value="F:cyclic-guanylate-specific phosphodiesterase activity"/>
    <property type="evidence" value="ECO:0007669"/>
    <property type="project" value="InterPro"/>
</dbReference>
<dbReference type="InterPro" id="IPR035919">
    <property type="entry name" value="EAL_sf"/>
</dbReference>
<dbReference type="Gene3D" id="3.20.20.450">
    <property type="entry name" value="EAL domain"/>
    <property type="match status" value="1"/>
</dbReference>
<gene>
    <name evidence="3" type="ORF">MNBD_ALPHA11-1657</name>
</gene>
<dbReference type="PANTHER" id="PTHR33121:SF79">
    <property type="entry name" value="CYCLIC DI-GMP PHOSPHODIESTERASE PDED-RELATED"/>
    <property type="match status" value="1"/>
</dbReference>
<dbReference type="PROSITE" id="PS50883">
    <property type="entry name" value="EAL"/>
    <property type="match status" value="1"/>
</dbReference>
<feature type="transmembrane region" description="Helical" evidence="1">
    <location>
        <begin position="237"/>
        <end position="260"/>
    </location>
</feature>
<sequence length="536" mass="58382">MQSRTNTILLIIAILAFAPILAIGFVLDSYIKDRESSVLLRAANEISSETQTAVYEAIDLMQSALAGAPSLCTPSFLDNLYLSMQRSSFVRQVVVKNQLGVRYCEALGGGAVYDTLSEELSIPGRAETISAVRMPGVDAPALRVTYQIDDNKSISAFVTFNHILSSMRLPLGLKDANILRMAFADGTELFAIGELDRPSISDSLGHYLKVVSLAGEVPLRLEVAVPFSKIRARYADLYIWLTIIACLFSASILIGAIFIVRKSSLPSFDLEHAIARGDIRPYYQPVVDITTGRIYGCEVLARWVKENGEIISPAAFIEYAEISGLAIPMTICLMEAVRKDMEDICAANPDIVISINLFEGHFRDGSVVDDVEAIFGDSKINLRQLVFEITERHPLGDDVQANSVITGLQAMGCKVAMDDVGTGHSNLAYIQSLGIDIIKIDKVFVDPITAQTTTMPILDSLISLAKDLKTGIIAEGVENEEQAIYLRSKGVKNVQGYLFSPAIVPEQYIKMVEALNSGTPSKQTNLELTEGEKAAA</sequence>
<dbReference type="EMBL" id="UOEQ01000335">
    <property type="protein sequence ID" value="VAW21231.1"/>
    <property type="molecule type" value="Genomic_DNA"/>
</dbReference>
<organism evidence="3">
    <name type="scientific">hydrothermal vent metagenome</name>
    <dbReference type="NCBI Taxonomy" id="652676"/>
    <lineage>
        <taxon>unclassified sequences</taxon>
        <taxon>metagenomes</taxon>
        <taxon>ecological metagenomes</taxon>
    </lineage>
</organism>
<feature type="domain" description="EAL" evidence="2">
    <location>
        <begin position="263"/>
        <end position="516"/>
    </location>
</feature>
<dbReference type="SUPFAM" id="SSF141868">
    <property type="entry name" value="EAL domain-like"/>
    <property type="match status" value="1"/>
</dbReference>
<evidence type="ECO:0000313" key="3">
    <source>
        <dbReference type="EMBL" id="VAW21231.1"/>
    </source>
</evidence>
<dbReference type="SMART" id="SM00052">
    <property type="entry name" value="EAL"/>
    <property type="match status" value="1"/>
</dbReference>
<proteinExistence type="predicted"/>